<gene>
    <name evidence="1" type="ORF">PBAT_02310</name>
</gene>
<protein>
    <submittedName>
        <fullName evidence="1">Uncharacterized protein</fullName>
    </submittedName>
</protein>
<dbReference type="EMBL" id="LVJI01000001">
    <property type="protein sequence ID" value="OAB48487.1"/>
    <property type="molecule type" value="Genomic_DNA"/>
</dbReference>
<accession>A0A168R228</accession>
<comment type="caution">
    <text evidence="1">The sequence shown here is derived from an EMBL/GenBank/DDBJ whole genome shotgun (WGS) entry which is preliminary data.</text>
</comment>
<name>A0A168R228_9BACL</name>
<sequence length="85" mass="9763">MNDKITEIKAYAEMRNKTNYKHTTEIEYITYLLQLVEPLIKALEFYADEEKYTDGDCGGVYDADKLYSSIALDKGENAREALSII</sequence>
<evidence type="ECO:0000313" key="1">
    <source>
        <dbReference type="EMBL" id="OAB48487.1"/>
    </source>
</evidence>
<dbReference type="Proteomes" id="UP000077355">
    <property type="component" value="Unassembled WGS sequence"/>
</dbReference>
<dbReference type="AlphaFoldDB" id="A0A168R228"/>
<organism evidence="1 2">
    <name type="scientific">Paenibacillus antarcticus</name>
    <dbReference type="NCBI Taxonomy" id="253703"/>
    <lineage>
        <taxon>Bacteria</taxon>
        <taxon>Bacillati</taxon>
        <taxon>Bacillota</taxon>
        <taxon>Bacilli</taxon>
        <taxon>Bacillales</taxon>
        <taxon>Paenibacillaceae</taxon>
        <taxon>Paenibacillus</taxon>
    </lineage>
</organism>
<proteinExistence type="predicted"/>
<dbReference type="RefSeq" id="WP_068646126.1">
    <property type="nucleotide sequence ID" value="NZ_CP043611.1"/>
</dbReference>
<reference evidence="1 2" key="1">
    <citation type="submission" date="2016-03" db="EMBL/GenBank/DDBJ databases">
        <title>Draft genome sequence of Paenibacillus antarcticus CECT 5836.</title>
        <authorList>
            <person name="Shin S.-K."/>
            <person name="Yi H."/>
        </authorList>
    </citation>
    <scope>NUCLEOTIDE SEQUENCE [LARGE SCALE GENOMIC DNA]</scope>
    <source>
        <strain evidence="1 2">CECT 5836</strain>
    </source>
</reference>
<evidence type="ECO:0000313" key="2">
    <source>
        <dbReference type="Proteomes" id="UP000077355"/>
    </source>
</evidence>
<keyword evidence="2" id="KW-1185">Reference proteome</keyword>